<dbReference type="Gene3D" id="3.40.50.150">
    <property type="entry name" value="Vaccinia Virus protein VP39"/>
    <property type="match status" value="1"/>
</dbReference>
<dbReference type="EMBL" id="CP054539">
    <property type="protein sequence ID" value="QSL65844.1"/>
    <property type="molecule type" value="Genomic_DNA"/>
</dbReference>
<evidence type="ECO:0000313" key="5">
    <source>
        <dbReference type="EMBL" id="QSL65844.1"/>
    </source>
</evidence>
<dbReference type="SUPFAM" id="SSF53335">
    <property type="entry name" value="S-adenosyl-L-methionine-dependent methyltransferases"/>
    <property type="match status" value="1"/>
</dbReference>
<dbReference type="GO" id="GO:0003838">
    <property type="term" value="F:sterol 24-C-methyltransferase activity"/>
    <property type="evidence" value="ECO:0007669"/>
    <property type="project" value="TreeGrafter"/>
</dbReference>
<dbReference type="Pfam" id="PF08498">
    <property type="entry name" value="Sterol_MT_C"/>
    <property type="match status" value="1"/>
</dbReference>
<reference evidence="5" key="1">
    <citation type="submission" date="2020-06" db="EMBL/GenBank/DDBJ databases">
        <title>Genomes of multiple members of Pneumocystis genus reveal paths to human pathogen Pneumocystis jirovecii.</title>
        <authorList>
            <person name="Cisse O.H."/>
            <person name="Ma L."/>
            <person name="Dekker J."/>
            <person name="Khil P."/>
            <person name="Jo J."/>
            <person name="Brenchley J."/>
            <person name="Blair R."/>
            <person name="Pahar B."/>
            <person name="Chabe M."/>
            <person name="Van Rompay K.A."/>
            <person name="Keesler R."/>
            <person name="Sukura A."/>
            <person name="Hirsch V."/>
            <person name="Kutty G."/>
            <person name="Liu Y."/>
            <person name="Peng L."/>
            <person name="Chen J."/>
            <person name="Song J."/>
            <person name="Weissenbacher-Lang C."/>
            <person name="Xu J."/>
            <person name="Upham N.S."/>
            <person name="Stajich J.E."/>
            <person name="Cuomo C.A."/>
            <person name="Cushion M.T."/>
            <person name="Kovacs J.A."/>
        </authorList>
    </citation>
    <scope>NUCLEOTIDE SEQUENCE</scope>
    <source>
        <strain evidence="5">2A</strain>
    </source>
</reference>
<evidence type="ECO:0000313" key="6">
    <source>
        <dbReference type="Proteomes" id="UP000663699"/>
    </source>
</evidence>
<evidence type="ECO:0000256" key="3">
    <source>
        <dbReference type="PROSITE-ProRule" id="PRU01022"/>
    </source>
</evidence>
<dbReference type="AlphaFoldDB" id="A0A899FZY9"/>
<keyword evidence="3" id="KW-0489">Methyltransferase</keyword>
<dbReference type="OrthoDB" id="540004at2759"/>
<evidence type="ECO:0000259" key="4">
    <source>
        <dbReference type="PROSITE" id="PS51685"/>
    </source>
</evidence>
<dbReference type="GO" id="GO:0032259">
    <property type="term" value="P:methylation"/>
    <property type="evidence" value="ECO:0007669"/>
    <property type="project" value="UniProtKB-KW"/>
</dbReference>
<dbReference type="Pfam" id="PF13847">
    <property type="entry name" value="Methyltransf_31"/>
    <property type="match status" value="1"/>
</dbReference>
<dbReference type="GO" id="GO:0006696">
    <property type="term" value="P:ergosterol biosynthetic process"/>
    <property type="evidence" value="ECO:0007669"/>
    <property type="project" value="TreeGrafter"/>
</dbReference>
<dbReference type="CDD" id="cd02440">
    <property type="entry name" value="AdoMet_MTases"/>
    <property type="match status" value="1"/>
</dbReference>
<sequence length="377" mass="43001">MSFEPEHIDVEKDREFSEIMHGKDAANERGMFAAFKKDKDAQKVALDSYFGFWGDKNSPEKNSFYQQERSKFYATLTRHYYNLVTDLYEYGWSTSFHFCRFAIDETFDQAIARHEHYIALHAGIREGETVLDVGCGVGGPACQIALFTGANIVGLNNNDYQIERAKYYSQKKGLTDNLKFVKGDFMQMPFSENLFDKIYSIEATIHAPSLEGVYSEIYRVLKPGGVYASYEWVMLDKYDENDPEHQQIVYGIEFGSSIPKISKIKDAEAALVKVGFEIIHSEELSAKDDVVPWYHYLEGDLRKVRSFRDFIAIARMTTIGKWLVSSFIGLMEFIGLAPKGSRKVNDILLVAADSLVKGGKKEIFTPMQLFVCKKPLI</sequence>
<dbReference type="PROSITE" id="PS51685">
    <property type="entry name" value="SAM_MT_ERG6_SMT"/>
    <property type="match status" value="1"/>
</dbReference>
<keyword evidence="6" id="KW-1185">Reference proteome</keyword>
<proteinExistence type="inferred from homology"/>
<feature type="domain" description="SAM-dependent methyltransferase Erg6/SMT-type" evidence="4">
    <location>
        <begin position="80"/>
        <end position="375"/>
    </location>
</feature>
<keyword evidence="1 3" id="KW-0808">Transferase</keyword>
<accession>A0A899FZY9</accession>
<dbReference type="InterPro" id="IPR030384">
    <property type="entry name" value="MeTrfase_SMT"/>
</dbReference>
<evidence type="ECO:0000256" key="2">
    <source>
        <dbReference type="ARBA" id="ARBA00038188"/>
    </source>
</evidence>
<organism evidence="5 6">
    <name type="scientific">Pneumocystis wakefieldiae</name>
    <dbReference type="NCBI Taxonomy" id="38082"/>
    <lineage>
        <taxon>Eukaryota</taxon>
        <taxon>Fungi</taxon>
        <taxon>Dikarya</taxon>
        <taxon>Ascomycota</taxon>
        <taxon>Taphrinomycotina</taxon>
        <taxon>Pneumocystomycetes</taxon>
        <taxon>Pneumocystaceae</taxon>
        <taxon>Pneumocystis</taxon>
    </lineage>
</organism>
<protein>
    <recommendedName>
        <fullName evidence="4">SAM-dependent methyltransferase Erg6/SMT-type domain-containing protein</fullName>
    </recommendedName>
</protein>
<dbReference type="InterPro" id="IPR050447">
    <property type="entry name" value="Erg6_SMT_methyltransf"/>
</dbReference>
<dbReference type="Proteomes" id="UP000663699">
    <property type="component" value="Chromosome 8"/>
</dbReference>
<dbReference type="PANTHER" id="PTHR44068:SF1">
    <property type="entry name" value="HYPOTHETICAL LOC100005854"/>
    <property type="match status" value="1"/>
</dbReference>
<dbReference type="InterPro" id="IPR013705">
    <property type="entry name" value="Sterol_MeTrfase_C"/>
</dbReference>
<keyword evidence="3" id="KW-0949">S-adenosyl-L-methionine</keyword>
<dbReference type="GO" id="GO:0005783">
    <property type="term" value="C:endoplasmic reticulum"/>
    <property type="evidence" value="ECO:0007669"/>
    <property type="project" value="TreeGrafter"/>
</dbReference>
<dbReference type="InterPro" id="IPR029063">
    <property type="entry name" value="SAM-dependent_MTases_sf"/>
</dbReference>
<dbReference type="PANTHER" id="PTHR44068">
    <property type="entry name" value="ZGC:194242"/>
    <property type="match status" value="1"/>
</dbReference>
<name>A0A899FZY9_9ASCO</name>
<comment type="similarity">
    <text evidence="2 3">Belongs to the class I-like SAM-binding methyltransferase superfamily. Erg6/SMT family.</text>
</comment>
<evidence type="ECO:0000256" key="1">
    <source>
        <dbReference type="ARBA" id="ARBA00022679"/>
    </source>
</evidence>
<gene>
    <name evidence="5" type="ORF">MERGE_000122</name>
</gene>
<dbReference type="InterPro" id="IPR025714">
    <property type="entry name" value="Methyltranfer_dom"/>
</dbReference>